<evidence type="ECO:0000313" key="3">
    <source>
        <dbReference type="EMBL" id="AHH11505.1"/>
    </source>
</evidence>
<name>W5SX80_9SPIR</name>
<proteinExistence type="predicted"/>
<evidence type="ECO:0000259" key="1">
    <source>
        <dbReference type="Pfam" id="PF01672"/>
    </source>
</evidence>
<dbReference type="Pfam" id="PF01672">
    <property type="entry name" value="Plasmid_parti_N"/>
    <property type="match status" value="1"/>
</dbReference>
<dbReference type="InterPro" id="IPR058551">
    <property type="entry name" value="Plasmid_parti_C"/>
</dbReference>
<organism evidence="3">
    <name type="scientific">Borrelia coriaceae ATCC 43381</name>
    <dbReference type="NCBI Taxonomy" id="1408429"/>
    <lineage>
        <taxon>Bacteria</taxon>
        <taxon>Pseudomonadati</taxon>
        <taxon>Spirochaetota</taxon>
        <taxon>Spirochaetia</taxon>
        <taxon>Spirochaetales</taxon>
        <taxon>Borreliaceae</taxon>
        <taxon>Borrelia</taxon>
    </lineage>
</organism>
<geneLocation type="plasmid" evidence="3">
    <name>unnamed</name>
</geneLocation>
<dbReference type="InterPro" id="IPR058550">
    <property type="entry name" value="Plasmid_parti_N"/>
</dbReference>
<gene>
    <name evidence="3" type="ORF">BCO_0130002</name>
</gene>
<keyword evidence="3" id="KW-0614">Plasmid</keyword>
<dbReference type="NCBIfam" id="NF033725">
    <property type="entry name" value="borfam_49"/>
    <property type="match status" value="1"/>
</dbReference>
<dbReference type="Pfam" id="PF25882">
    <property type="entry name" value="Plasmid_parti_C"/>
    <property type="match status" value="1"/>
</dbReference>
<dbReference type="EMBL" id="CP005756">
    <property type="protein sequence ID" value="AHH11505.1"/>
    <property type="molecule type" value="Genomic_DNA"/>
</dbReference>
<sequence>MELHIEIIRLIMGNKWRFLMKDITTNDPVITNTDLSIEQQNDDSMNRYGLLKEQLKTSFSNEVYNRVQTMKILKEIRDNEYYKIDGYKTFDAFIKDYKLAKTQVYDYLRVAAAIEDGVVEEDYLLKHGFKNTVMLLRNKSSKTIRRSKINPIKPLRFQLKKKDSYDFYKKNARLTSFILDEIFQNRKDWLDILVDQFNSLK</sequence>
<dbReference type="HOGENOM" id="CLU_111029_0_0_12"/>
<feature type="domain" description="Plasmid partition protein putative N-terminal" evidence="1">
    <location>
        <begin position="39"/>
        <end position="142"/>
    </location>
</feature>
<accession>W5SX80</accession>
<evidence type="ECO:0000259" key="2">
    <source>
        <dbReference type="Pfam" id="PF25882"/>
    </source>
</evidence>
<dbReference type="AlphaFoldDB" id="W5SX80"/>
<dbReference type="InterPro" id="IPR002596">
    <property type="entry name" value="Plasmid_parti"/>
</dbReference>
<feature type="domain" description="Plasmid partition protein putative C-terminal" evidence="2">
    <location>
        <begin position="150"/>
        <end position="197"/>
    </location>
</feature>
<protein>
    <submittedName>
        <fullName evidence="3">Putative plasmid partition protein</fullName>
    </submittedName>
</protein>
<reference evidence="3" key="1">
    <citation type="submission" date="2013-04" db="EMBL/GenBank/DDBJ databases">
        <title>Comparative Genomics of Relapsing Fever Spirochetes.</title>
        <authorList>
            <person name="Schwan T.G."/>
            <person name="Raffel S.J."/>
            <person name="Porcella S.F."/>
            <person name="Martens C.A."/>
            <person name="Bruno D.P."/>
            <person name="Ricklefs S.M."/>
            <person name="Barbian K.B."/>
        </authorList>
    </citation>
    <scope>NUCLEOTIDE SEQUENCE</scope>
    <source>
        <strain evidence="3">Co53</strain>
        <plasmid evidence="3">unnamed</plasmid>
    </source>
</reference>